<keyword evidence="6" id="KW-0539">Nucleus</keyword>
<evidence type="ECO:0008006" key="11">
    <source>
        <dbReference type="Google" id="ProtNLM"/>
    </source>
</evidence>
<dbReference type="GO" id="GO:0006397">
    <property type="term" value="P:mRNA processing"/>
    <property type="evidence" value="ECO:0007669"/>
    <property type="project" value="UniProtKB-KW"/>
</dbReference>
<protein>
    <recommendedName>
        <fullName evidence="11">Pre-mRNA-splicing factor SPF27</fullName>
    </recommendedName>
</protein>
<evidence type="ECO:0000256" key="2">
    <source>
        <dbReference type="ARBA" id="ARBA00010788"/>
    </source>
</evidence>
<feature type="region of interest" description="Disordered" evidence="8">
    <location>
        <begin position="1"/>
        <end position="21"/>
    </location>
</feature>
<dbReference type="GO" id="GO:0000974">
    <property type="term" value="C:Prp19 complex"/>
    <property type="evidence" value="ECO:0007669"/>
    <property type="project" value="TreeGrafter"/>
</dbReference>
<dbReference type="GO" id="GO:0008380">
    <property type="term" value="P:RNA splicing"/>
    <property type="evidence" value="ECO:0007669"/>
    <property type="project" value="UniProtKB-KW"/>
</dbReference>
<comment type="subcellular location">
    <subcellularLocation>
        <location evidence="1">Nucleus</location>
    </subcellularLocation>
</comment>
<evidence type="ECO:0000256" key="5">
    <source>
        <dbReference type="ARBA" id="ARBA00023187"/>
    </source>
</evidence>
<dbReference type="GO" id="GO:0071013">
    <property type="term" value="C:catalytic step 2 spliceosome"/>
    <property type="evidence" value="ECO:0007669"/>
    <property type="project" value="TreeGrafter"/>
</dbReference>
<dbReference type="PANTHER" id="PTHR13296:SF0">
    <property type="entry name" value="PRE-MRNA-SPLICING FACTOR SPF27"/>
    <property type="match status" value="1"/>
</dbReference>
<dbReference type="Proteomes" id="UP001197093">
    <property type="component" value="Unassembled WGS sequence"/>
</dbReference>
<keyword evidence="10" id="KW-1185">Reference proteome</keyword>
<evidence type="ECO:0000313" key="10">
    <source>
        <dbReference type="Proteomes" id="UP001197093"/>
    </source>
</evidence>
<organism evidence="9 10">
    <name type="scientific">Staphylotrichum longicolle</name>
    <dbReference type="NCBI Taxonomy" id="669026"/>
    <lineage>
        <taxon>Eukaryota</taxon>
        <taxon>Fungi</taxon>
        <taxon>Dikarya</taxon>
        <taxon>Ascomycota</taxon>
        <taxon>Pezizomycotina</taxon>
        <taxon>Sordariomycetes</taxon>
        <taxon>Sordariomycetidae</taxon>
        <taxon>Sordariales</taxon>
        <taxon>Chaetomiaceae</taxon>
        <taxon>Staphylotrichum</taxon>
    </lineage>
</organism>
<feature type="coiled-coil region" evidence="7">
    <location>
        <begin position="139"/>
        <end position="173"/>
    </location>
</feature>
<keyword evidence="4" id="KW-0747">Spliceosome</keyword>
<keyword evidence="7" id="KW-0175">Coiled coil</keyword>
<evidence type="ECO:0000256" key="3">
    <source>
        <dbReference type="ARBA" id="ARBA00022664"/>
    </source>
</evidence>
<evidence type="ECO:0000313" key="9">
    <source>
        <dbReference type="EMBL" id="KAG7288653.1"/>
    </source>
</evidence>
<evidence type="ECO:0000256" key="8">
    <source>
        <dbReference type="SAM" id="MobiDB-lite"/>
    </source>
</evidence>
<dbReference type="PANTHER" id="PTHR13296">
    <property type="entry name" value="BCAS2 PROTEIN"/>
    <property type="match status" value="1"/>
</dbReference>
<sequence>MPSITTVHESLPYIDPDPTPTDRAAAEALIAAERALVPDDPHHALLPPPPSETTHPFLTPLLAAELDRLAASPDPSKSKLAGALDLSRYEAPDPPANPTPETLQSTLARAYTAQSYIASRRAHLALLDSYGKNAWLVGNYQLEGELRALERELAEARREIDLVTLRRKEAQGQAGPEMRSLEDAWRSGVGRVLEAEAAAEGLRREGEGWRRRGLRRGCKGGLVLWKERRGGRWERGGKYLDMDE</sequence>
<dbReference type="AlphaFoldDB" id="A0AAD4F0J8"/>
<keyword evidence="3" id="KW-0507">mRNA processing</keyword>
<reference evidence="9" key="1">
    <citation type="submission" date="2023-02" db="EMBL/GenBank/DDBJ databases">
        <authorList>
            <person name="Palmer J.M."/>
        </authorList>
    </citation>
    <scope>NUCLEOTIDE SEQUENCE</scope>
    <source>
        <strain evidence="9">FW57</strain>
    </source>
</reference>
<evidence type="ECO:0000256" key="6">
    <source>
        <dbReference type="ARBA" id="ARBA00023242"/>
    </source>
</evidence>
<name>A0AAD4F0J8_9PEZI</name>
<dbReference type="GO" id="GO:0071011">
    <property type="term" value="C:precatalytic spliceosome"/>
    <property type="evidence" value="ECO:0007669"/>
    <property type="project" value="TreeGrafter"/>
</dbReference>
<proteinExistence type="inferred from homology"/>
<keyword evidence="5" id="KW-0508">mRNA splicing</keyword>
<accession>A0AAD4F0J8</accession>
<dbReference type="EMBL" id="JAHCVI010000002">
    <property type="protein sequence ID" value="KAG7288653.1"/>
    <property type="molecule type" value="Genomic_DNA"/>
</dbReference>
<evidence type="ECO:0000256" key="7">
    <source>
        <dbReference type="SAM" id="Coils"/>
    </source>
</evidence>
<evidence type="ECO:0000256" key="4">
    <source>
        <dbReference type="ARBA" id="ARBA00022728"/>
    </source>
</evidence>
<comment type="similarity">
    <text evidence="2">Belongs to the SPF27 family.</text>
</comment>
<comment type="caution">
    <text evidence="9">The sequence shown here is derived from an EMBL/GenBank/DDBJ whole genome shotgun (WGS) entry which is preliminary data.</text>
</comment>
<dbReference type="InterPro" id="IPR008409">
    <property type="entry name" value="SPF27"/>
</dbReference>
<evidence type="ECO:0000256" key="1">
    <source>
        <dbReference type="ARBA" id="ARBA00004123"/>
    </source>
</evidence>
<dbReference type="Pfam" id="PF05700">
    <property type="entry name" value="BCAS2"/>
    <property type="match status" value="1"/>
</dbReference>
<gene>
    <name evidence="9" type="ORF">NEMBOFW57_005007</name>
</gene>